<organism evidence="2 3">
    <name type="scientific">Strigomonas culicis</name>
    <dbReference type="NCBI Taxonomy" id="28005"/>
    <lineage>
        <taxon>Eukaryota</taxon>
        <taxon>Discoba</taxon>
        <taxon>Euglenozoa</taxon>
        <taxon>Kinetoplastea</taxon>
        <taxon>Metakinetoplastina</taxon>
        <taxon>Trypanosomatida</taxon>
        <taxon>Trypanosomatidae</taxon>
        <taxon>Strigomonadinae</taxon>
        <taxon>Strigomonas</taxon>
    </lineage>
</organism>
<dbReference type="EMBL" id="ATMH01011515">
    <property type="protein sequence ID" value="EPY16107.1"/>
    <property type="molecule type" value="Genomic_DNA"/>
</dbReference>
<reference evidence="2 3" key="1">
    <citation type="journal article" date="2013" name="PLoS ONE">
        <title>Predicting the Proteins of Angomonas deanei, Strigomonas culicis and Their Respective Endosymbionts Reveals New Aspects of the Trypanosomatidae Family.</title>
        <authorList>
            <person name="Motta M.C."/>
            <person name="Martins A.C."/>
            <person name="de Souza S.S."/>
            <person name="Catta-Preta C.M."/>
            <person name="Silva R."/>
            <person name="Klein C.C."/>
            <person name="de Almeida L.G."/>
            <person name="de Lima Cunha O."/>
            <person name="Ciapina L.P."/>
            <person name="Brocchi M."/>
            <person name="Colabardini A.C."/>
            <person name="de Araujo Lima B."/>
            <person name="Machado C.R."/>
            <person name="de Almeida Soares C.M."/>
            <person name="Probst C.M."/>
            <person name="de Menezes C.B."/>
            <person name="Thompson C.E."/>
            <person name="Bartholomeu D.C."/>
            <person name="Gradia D.F."/>
            <person name="Pavoni D.P."/>
            <person name="Grisard E.C."/>
            <person name="Fantinatti-Garboggini F."/>
            <person name="Marchini F.K."/>
            <person name="Rodrigues-Luiz G.F."/>
            <person name="Wagner G."/>
            <person name="Goldman G.H."/>
            <person name="Fietto J.L."/>
            <person name="Elias M.C."/>
            <person name="Goldman M.H."/>
            <person name="Sagot M.F."/>
            <person name="Pereira M."/>
            <person name="Stoco P.H."/>
            <person name="de Mendonca-Neto R.P."/>
            <person name="Teixeira S.M."/>
            <person name="Maciel T.E."/>
            <person name="de Oliveira Mendes T.A."/>
            <person name="Urmenyi T.P."/>
            <person name="de Souza W."/>
            <person name="Schenkman S."/>
            <person name="de Vasconcelos A.T."/>
        </authorList>
    </citation>
    <scope>NUCLEOTIDE SEQUENCE [LARGE SCALE GENOMIC DNA]</scope>
</reference>
<dbReference type="AlphaFoldDB" id="S9TDN7"/>
<proteinExistence type="predicted"/>
<dbReference type="Proteomes" id="UP000015354">
    <property type="component" value="Unassembled WGS sequence"/>
</dbReference>
<feature type="compositionally biased region" description="Low complexity" evidence="1">
    <location>
        <begin position="118"/>
        <end position="132"/>
    </location>
</feature>
<name>S9TDN7_9TRYP</name>
<feature type="region of interest" description="Disordered" evidence="1">
    <location>
        <begin position="1"/>
        <end position="23"/>
    </location>
</feature>
<evidence type="ECO:0000313" key="3">
    <source>
        <dbReference type="Proteomes" id="UP000015354"/>
    </source>
</evidence>
<evidence type="ECO:0000313" key="2">
    <source>
        <dbReference type="EMBL" id="EPY16107.1"/>
    </source>
</evidence>
<feature type="region of interest" description="Disordered" evidence="1">
    <location>
        <begin position="112"/>
        <end position="153"/>
    </location>
</feature>
<comment type="caution">
    <text evidence="2">The sequence shown here is derived from an EMBL/GenBank/DDBJ whole genome shotgun (WGS) entry which is preliminary data.</text>
</comment>
<evidence type="ECO:0000256" key="1">
    <source>
        <dbReference type="SAM" id="MobiDB-lite"/>
    </source>
</evidence>
<gene>
    <name evidence="2" type="ORF">STCU_11548</name>
</gene>
<accession>S9TDN7</accession>
<sequence>MSRKRPHSDDGTAHWNGLSDEEVDERARRLLSPTRLSLLRLREDTQRPLFTSISTGLAALDTLIYSYWNPVFQSSASTPDSHLSPSNSTFPPFHIIEFYSFFGGGKSYLLKPSPPPSSSTTPCSSGSPGAPARTMRVGRQTHRRPSSGRSFCV</sequence>
<protein>
    <submittedName>
        <fullName evidence="2">Uncharacterized protein</fullName>
    </submittedName>
</protein>
<keyword evidence="3" id="KW-1185">Reference proteome</keyword>